<evidence type="ECO:0000313" key="1">
    <source>
        <dbReference type="EMBL" id="MBR7796665.1"/>
    </source>
</evidence>
<sequence length="421" mass="48863">MKAIILDDVAVNGKRIDISFRVDKKLQRYFQQGNHLFFQYNDDLKDVPVSVAAIPFVANTAPLAWITNSSIYVSELDKSFYDCLANIKKAYQRMYPDVIFSGEIHVDHLIENSYTPEHEAAQLFSGGLDALATFIRIKEKKPLLITEYGWHQHSVQRSKVWDADEKHVTRFACEHNLDNILIHSNYGTFISAQEIDRHFLKKLGDSWWHGLHHSLAIISAAIPIAYKEKINCIYIASSYFRGYRAKCASDPTIDNEIKFASGHVFHDGYEINRQEKVKLVVDYYANKETDVNLRVCFLNEKNCCHCEKCVRTIVGIVAEGSDPSDFGFPITGSLSQHISDFLKDNVKYFTPARIMQWNLSKDRMKENQEKIMDQELVAWFVMYDFAAERKKALLKYRLTKFVPIIIRRVRTRLNRIRMQNL</sequence>
<reference evidence="1" key="1">
    <citation type="submission" date="2021-04" db="EMBL/GenBank/DDBJ databases">
        <title>Isolation and polyphasic classification of algal microorganism.</title>
        <authorList>
            <person name="Wang S."/>
        </authorList>
    </citation>
    <scope>NUCLEOTIDE SEQUENCE</scope>
    <source>
        <strain evidence="1">720a</strain>
    </source>
</reference>
<evidence type="ECO:0000313" key="2">
    <source>
        <dbReference type="Proteomes" id="UP000675284"/>
    </source>
</evidence>
<gene>
    <name evidence="1" type="ORF">KCX74_11510</name>
</gene>
<dbReference type="RefSeq" id="WP_026680474.1">
    <property type="nucleotide sequence ID" value="NZ_BAAACY010000056.1"/>
</dbReference>
<name>A0A941ICZ7_9BACI</name>
<dbReference type="AlphaFoldDB" id="A0A941ICZ7"/>
<accession>A0A941ICZ7</accession>
<comment type="caution">
    <text evidence="1">The sequence shown here is derived from an EMBL/GenBank/DDBJ whole genome shotgun (WGS) entry which is preliminary data.</text>
</comment>
<protein>
    <submittedName>
        <fullName evidence="1">Peptidase</fullName>
    </submittedName>
</protein>
<keyword evidence="2" id="KW-1185">Reference proteome</keyword>
<dbReference type="EMBL" id="JAGSOT010000031">
    <property type="protein sequence ID" value="MBR7796665.1"/>
    <property type="molecule type" value="Genomic_DNA"/>
</dbReference>
<proteinExistence type="predicted"/>
<organism evidence="1 2">
    <name type="scientific">Virgibacillus salarius</name>
    <dbReference type="NCBI Taxonomy" id="447199"/>
    <lineage>
        <taxon>Bacteria</taxon>
        <taxon>Bacillati</taxon>
        <taxon>Bacillota</taxon>
        <taxon>Bacilli</taxon>
        <taxon>Bacillales</taxon>
        <taxon>Bacillaceae</taxon>
        <taxon>Virgibacillus</taxon>
    </lineage>
</organism>
<dbReference type="Proteomes" id="UP000675284">
    <property type="component" value="Unassembled WGS sequence"/>
</dbReference>